<evidence type="ECO:0000259" key="6">
    <source>
        <dbReference type="Pfam" id="PF14759"/>
    </source>
</evidence>
<dbReference type="Pfam" id="PF07992">
    <property type="entry name" value="Pyr_redox_2"/>
    <property type="match status" value="1"/>
</dbReference>
<keyword evidence="4" id="KW-0560">Oxidoreductase</keyword>
<evidence type="ECO:0000313" key="7">
    <source>
        <dbReference type="EMBL" id="GED99371.1"/>
    </source>
</evidence>
<dbReference type="SUPFAM" id="SSF51905">
    <property type="entry name" value="FAD/NAD(P)-binding domain"/>
    <property type="match status" value="2"/>
</dbReference>
<dbReference type="SUPFAM" id="SSF55424">
    <property type="entry name" value="FAD/NAD-linked reductases, dimerisation (C-terminal) domain"/>
    <property type="match status" value="1"/>
</dbReference>
<dbReference type="PANTHER" id="PTHR43557:SF2">
    <property type="entry name" value="RIESKE DOMAIN-CONTAINING PROTEIN-RELATED"/>
    <property type="match status" value="1"/>
</dbReference>
<evidence type="ECO:0000313" key="8">
    <source>
        <dbReference type="Proteomes" id="UP000444980"/>
    </source>
</evidence>
<dbReference type="AlphaFoldDB" id="A0A7I9V2H9"/>
<reference evidence="8" key="1">
    <citation type="submission" date="2019-06" db="EMBL/GenBank/DDBJ databases">
        <title>Gordonia isolated from sludge of a wastewater treatment plant.</title>
        <authorList>
            <person name="Tamura T."/>
            <person name="Aoyama K."/>
            <person name="Kang Y."/>
            <person name="Saito S."/>
            <person name="Akiyama N."/>
            <person name="Yazawa K."/>
            <person name="Gonoi T."/>
            <person name="Mikami Y."/>
        </authorList>
    </citation>
    <scope>NUCLEOTIDE SEQUENCE [LARGE SCALE GENOMIC DNA]</scope>
    <source>
        <strain evidence="8">NBRC 107697</strain>
    </source>
</reference>
<dbReference type="Gene3D" id="3.30.390.30">
    <property type="match status" value="1"/>
</dbReference>
<dbReference type="InterPro" id="IPR016156">
    <property type="entry name" value="FAD/NAD-linked_Rdtase_dimer_sf"/>
</dbReference>
<name>A0A7I9V2H9_9ACTN</name>
<evidence type="ECO:0000256" key="3">
    <source>
        <dbReference type="ARBA" id="ARBA00022827"/>
    </source>
</evidence>
<dbReference type="PRINTS" id="PR00368">
    <property type="entry name" value="FADPNR"/>
</dbReference>
<dbReference type="PANTHER" id="PTHR43557">
    <property type="entry name" value="APOPTOSIS-INDUCING FACTOR 1"/>
    <property type="match status" value="1"/>
</dbReference>
<dbReference type="GO" id="GO:0005737">
    <property type="term" value="C:cytoplasm"/>
    <property type="evidence" value="ECO:0007669"/>
    <property type="project" value="TreeGrafter"/>
</dbReference>
<dbReference type="InterPro" id="IPR050446">
    <property type="entry name" value="FAD-oxidoreductase/Apoptosis"/>
</dbReference>
<dbReference type="InterPro" id="IPR023753">
    <property type="entry name" value="FAD/NAD-binding_dom"/>
</dbReference>
<evidence type="ECO:0000256" key="1">
    <source>
        <dbReference type="ARBA" id="ARBA00001974"/>
    </source>
</evidence>
<keyword evidence="2" id="KW-0285">Flavoprotein</keyword>
<evidence type="ECO:0000259" key="5">
    <source>
        <dbReference type="Pfam" id="PF07992"/>
    </source>
</evidence>
<dbReference type="Gene3D" id="3.50.50.60">
    <property type="entry name" value="FAD/NAD(P)-binding domain"/>
    <property type="match status" value="2"/>
</dbReference>
<feature type="domain" description="Reductase C-terminal" evidence="6">
    <location>
        <begin position="335"/>
        <end position="393"/>
    </location>
</feature>
<comment type="cofactor">
    <cofactor evidence="1">
        <name>FAD</name>
        <dbReference type="ChEBI" id="CHEBI:57692"/>
    </cofactor>
</comment>
<dbReference type="GO" id="GO:0016651">
    <property type="term" value="F:oxidoreductase activity, acting on NAD(P)H"/>
    <property type="evidence" value="ECO:0007669"/>
    <property type="project" value="TreeGrafter"/>
</dbReference>
<comment type="caution">
    <text evidence="7">The sequence shown here is derived from an EMBL/GenBank/DDBJ whole genome shotgun (WGS) entry which is preliminary data.</text>
</comment>
<organism evidence="7 8">
    <name type="scientific">Gordonia crocea</name>
    <dbReference type="NCBI Taxonomy" id="589162"/>
    <lineage>
        <taxon>Bacteria</taxon>
        <taxon>Bacillati</taxon>
        <taxon>Actinomycetota</taxon>
        <taxon>Actinomycetes</taxon>
        <taxon>Mycobacteriales</taxon>
        <taxon>Gordoniaceae</taxon>
        <taxon>Gordonia</taxon>
    </lineage>
</organism>
<dbReference type="PRINTS" id="PR00411">
    <property type="entry name" value="PNDRDTASEI"/>
</dbReference>
<keyword evidence="3" id="KW-0274">FAD</keyword>
<feature type="domain" description="FAD/NAD(P)-binding" evidence="5">
    <location>
        <begin position="10"/>
        <end position="315"/>
    </location>
</feature>
<dbReference type="EMBL" id="BJOU01000019">
    <property type="protein sequence ID" value="GED99371.1"/>
    <property type="molecule type" value="Genomic_DNA"/>
</dbReference>
<protein>
    <submittedName>
        <fullName evidence="7">Pyridine nucleotide-disulfide oxidoreductase</fullName>
    </submittedName>
</protein>
<proteinExistence type="predicted"/>
<dbReference type="Pfam" id="PF14759">
    <property type="entry name" value="Reductase_C"/>
    <property type="match status" value="1"/>
</dbReference>
<dbReference type="OrthoDB" id="3568330at2"/>
<evidence type="ECO:0000256" key="2">
    <source>
        <dbReference type="ARBA" id="ARBA00022630"/>
    </source>
</evidence>
<dbReference type="InterPro" id="IPR028202">
    <property type="entry name" value="Reductase_C"/>
</dbReference>
<accession>A0A7I9V2H9</accession>
<dbReference type="Proteomes" id="UP000444980">
    <property type="component" value="Unassembled WGS sequence"/>
</dbReference>
<keyword evidence="8" id="KW-1185">Reference proteome</keyword>
<sequence length="408" mass="42208">MSEKLDAGATVVIVGAGLGGVRVAENLRTGGHQGPVVMIGAETHPPYDRPPLSKKVLTEPAGRPDLKPDEFYTDSSIELRTGEHVDAVDAAAKTVTVSRADGSTYEQPYDALVLATGLLPREFPGAEGVDGVYTLRTIDDAEKLRGAIGEHPDGAAVVIGAGFIGCETAASLHTLGMSVTLVEPAPTPLAQAVGTEIGGLVTRQHTDKGVTVRSGIGVDEIVTDGASVTGVRLSDGQTVPADLVVVGIGSTPVVGFLDGSGIELASREVGGGIACNEVGRASAEGVFAVGDVANWRDHGGTQVRAEHWNHTVEQAAIVAAALLGTDHAVVPAVPYFWSDQYDLKIQVLGWPKADDEVHVVSDDGNKWLAYFSRDGMLTAVAGAGKVGAVMKTRPKLLTPTPIADVLPD</sequence>
<dbReference type="InterPro" id="IPR036188">
    <property type="entry name" value="FAD/NAD-bd_sf"/>
</dbReference>
<evidence type="ECO:0000256" key="4">
    <source>
        <dbReference type="ARBA" id="ARBA00023002"/>
    </source>
</evidence>
<gene>
    <name evidence="7" type="ORF">nbrc107697_34100</name>
</gene>
<dbReference type="RefSeq" id="WP_161928649.1">
    <property type="nucleotide sequence ID" value="NZ_BJOU01000019.1"/>
</dbReference>